<dbReference type="PANTHER" id="PTHR43281">
    <property type="entry name" value="FARNESYL DIPHOSPHATE SYNTHASE"/>
    <property type="match status" value="1"/>
</dbReference>
<dbReference type="GO" id="GO:0046872">
    <property type="term" value="F:metal ion binding"/>
    <property type="evidence" value="ECO:0007669"/>
    <property type="project" value="UniProtKB-KW"/>
</dbReference>
<evidence type="ECO:0000256" key="9">
    <source>
        <dbReference type="ARBA" id="ARBA00032380"/>
    </source>
</evidence>
<evidence type="ECO:0000256" key="3">
    <source>
        <dbReference type="ARBA" id="ARBA00012439"/>
    </source>
</evidence>
<dbReference type="STRING" id="1121429.SAMN02745133_00825"/>
<evidence type="ECO:0000313" key="13">
    <source>
        <dbReference type="EMBL" id="SHE62706.1"/>
    </source>
</evidence>
<dbReference type="AlphaFoldDB" id="A0A1M4V150"/>
<keyword evidence="6" id="KW-0479">Metal-binding</keyword>
<evidence type="ECO:0000256" key="2">
    <source>
        <dbReference type="ARBA" id="ARBA00006706"/>
    </source>
</evidence>
<dbReference type="EMBL" id="FQUY01000003">
    <property type="protein sequence ID" value="SHE62706.1"/>
    <property type="molecule type" value="Genomic_DNA"/>
</dbReference>
<comment type="cofactor">
    <cofactor evidence="1">
        <name>Mg(2+)</name>
        <dbReference type="ChEBI" id="CHEBI:18420"/>
    </cofactor>
</comment>
<dbReference type="SUPFAM" id="SSF48576">
    <property type="entry name" value="Terpenoid synthases"/>
    <property type="match status" value="1"/>
</dbReference>
<evidence type="ECO:0000256" key="10">
    <source>
        <dbReference type="ARBA" id="ARBA00032873"/>
    </source>
</evidence>
<evidence type="ECO:0000256" key="6">
    <source>
        <dbReference type="ARBA" id="ARBA00022723"/>
    </source>
</evidence>
<evidence type="ECO:0000256" key="8">
    <source>
        <dbReference type="ARBA" id="ARBA00023229"/>
    </source>
</evidence>
<dbReference type="PROSITE" id="PS00723">
    <property type="entry name" value="POLYPRENYL_SYNTHASE_1"/>
    <property type="match status" value="1"/>
</dbReference>
<dbReference type="InterPro" id="IPR000092">
    <property type="entry name" value="Polyprenyl_synt"/>
</dbReference>
<dbReference type="GO" id="GO:0004337">
    <property type="term" value="F:(2E,6E)-farnesyl diphosphate synthase activity"/>
    <property type="evidence" value="ECO:0007669"/>
    <property type="project" value="UniProtKB-EC"/>
</dbReference>
<dbReference type="Proteomes" id="UP000184148">
    <property type="component" value="Unassembled WGS sequence"/>
</dbReference>
<keyword evidence="14" id="KW-1185">Reference proteome</keyword>
<dbReference type="InterPro" id="IPR033749">
    <property type="entry name" value="Polyprenyl_synt_CS"/>
</dbReference>
<evidence type="ECO:0000256" key="12">
    <source>
        <dbReference type="RuleBase" id="RU004466"/>
    </source>
</evidence>
<accession>A0A1M4V150</accession>
<dbReference type="GO" id="GO:0005737">
    <property type="term" value="C:cytoplasm"/>
    <property type="evidence" value="ECO:0007669"/>
    <property type="project" value="UniProtKB-ARBA"/>
</dbReference>
<name>A0A1M4V150_9FIRM</name>
<dbReference type="FunFam" id="1.10.600.10:FF:000001">
    <property type="entry name" value="Geranylgeranyl diphosphate synthase"/>
    <property type="match status" value="1"/>
</dbReference>
<dbReference type="RefSeq" id="WP_073236142.1">
    <property type="nucleotide sequence ID" value="NZ_FQUY01000003.1"/>
</dbReference>
<dbReference type="OrthoDB" id="9805316at2"/>
<dbReference type="GO" id="GO:0016114">
    <property type="term" value="P:terpenoid biosynthetic process"/>
    <property type="evidence" value="ECO:0007669"/>
    <property type="project" value="UniProtKB-ARBA"/>
</dbReference>
<dbReference type="SFLD" id="SFLDS00005">
    <property type="entry name" value="Isoprenoid_Synthase_Type_I"/>
    <property type="match status" value="1"/>
</dbReference>
<gene>
    <name evidence="13" type="ORF">SAMN02745133_00825</name>
</gene>
<evidence type="ECO:0000256" key="7">
    <source>
        <dbReference type="ARBA" id="ARBA00022842"/>
    </source>
</evidence>
<dbReference type="SFLD" id="SFLDG01017">
    <property type="entry name" value="Polyprenyl_Transferase_Like"/>
    <property type="match status" value="1"/>
</dbReference>
<evidence type="ECO:0000256" key="4">
    <source>
        <dbReference type="ARBA" id="ARBA00015100"/>
    </source>
</evidence>
<evidence type="ECO:0000256" key="5">
    <source>
        <dbReference type="ARBA" id="ARBA00022679"/>
    </source>
</evidence>
<dbReference type="PROSITE" id="PS00444">
    <property type="entry name" value="POLYPRENYL_SYNTHASE_2"/>
    <property type="match status" value="1"/>
</dbReference>
<dbReference type="Pfam" id="PF00348">
    <property type="entry name" value="polyprenyl_synt"/>
    <property type="match status" value="1"/>
</dbReference>
<protein>
    <recommendedName>
        <fullName evidence="4">Farnesyl diphosphate synthase</fullName>
        <ecNumber evidence="3">2.5.1.10</ecNumber>
    </recommendedName>
    <alternativeName>
        <fullName evidence="10">(2E,6E)-farnesyl diphosphate synthase</fullName>
    </alternativeName>
    <alternativeName>
        <fullName evidence="9">Geranyltranstransferase</fullName>
    </alternativeName>
</protein>
<evidence type="ECO:0000313" key="14">
    <source>
        <dbReference type="Proteomes" id="UP000184148"/>
    </source>
</evidence>
<keyword evidence="8" id="KW-0414">Isoprene biosynthesis</keyword>
<evidence type="ECO:0000256" key="11">
    <source>
        <dbReference type="ARBA" id="ARBA00049399"/>
    </source>
</evidence>
<dbReference type="PANTHER" id="PTHR43281:SF1">
    <property type="entry name" value="FARNESYL DIPHOSPHATE SYNTHASE"/>
    <property type="match status" value="1"/>
</dbReference>
<dbReference type="EC" id="2.5.1.10" evidence="3"/>
<evidence type="ECO:0000256" key="1">
    <source>
        <dbReference type="ARBA" id="ARBA00001946"/>
    </source>
</evidence>
<dbReference type="InterPro" id="IPR008949">
    <property type="entry name" value="Isoprenoid_synthase_dom_sf"/>
</dbReference>
<sequence length="294" mass="31977">MSFHEELKQWSRQVDDALNDYLPPADAYPATIHEAMRYSVFAGGKRLRPILVLAAAKAVGGSTDKVMPVACALELIHTYSLVHDDLPAMDNDDFRRGRPTSHKVYGEAMAILTGDALLTIAFELIARCGEQCPAEAVNRVTLEIAQAAGSRGLIGGQVVDLLSENKQIEAPVLEYIHRHKTGALFRAAVRAGAILGGATAVQLEALTTYAEQMGLAFQIKDDLLDIEGDETKIGKPVGSDVKNKKVTYPSLYGLEKAREMAAAAAREATEALKIFGAEAEFLRSMMHFIINRDH</sequence>
<comment type="catalytic activity">
    <reaction evidence="11">
        <text>isopentenyl diphosphate + (2E)-geranyl diphosphate = (2E,6E)-farnesyl diphosphate + diphosphate</text>
        <dbReference type="Rhea" id="RHEA:19361"/>
        <dbReference type="ChEBI" id="CHEBI:33019"/>
        <dbReference type="ChEBI" id="CHEBI:58057"/>
        <dbReference type="ChEBI" id="CHEBI:128769"/>
        <dbReference type="ChEBI" id="CHEBI:175763"/>
        <dbReference type="EC" id="2.5.1.10"/>
    </reaction>
</comment>
<comment type="similarity">
    <text evidence="2 12">Belongs to the FPP/GGPP synthase family.</text>
</comment>
<dbReference type="InterPro" id="IPR053378">
    <property type="entry name" value="Prenyl_diphosphate_synthase"/>
</dbReference>
<dbReference type="CDD" id="cd00685">
    <property type="entry name" value="Trans_IPPS_HT"/>
    <property type="match status" value="1"/>
</dbReference>
<keyword evidence="7" id="KW-0460">Magnesium</keyword>
<proteinExistence type="inferred from homology"/>
<dbReference type="NCBIfam" id="NF045485">
    <property type="entry name" value="FPPsyn"/>
    <property type="match status" value="1"/>
</dbReference>
<keyword evidence="5 12" id="KW-0808">Transferase</keyword>
<organism evidence="13 14">
    <name type="scientific">Desulforamulus putei DSM 12395</name>
    <dbReference type="NCBI Taxonomy" id="1121429"/>
    <lineage>
        <taxon>Bacteria</taxon>
        <taxon>Bacillati</taxon>
        <taxon>Bacillota</taxon>
        <taxon>Clostridia</taxon>
        <taxon>Eubacteriales</taxon>
        <taxon>Peptococcaceae</taxon>
        <taxon>Desulforamulus</taxon>
    </lineage>
</organism>
<dbReference type="Gene3D" id="1.10.600.10">
    <property type="entry name" value="Farnesyl Diphosphate Synthase"/>
    <property type="match status" value="1"/>
</dbReference>
<reference evidence="14" key="1">
    <citation type="submission" date="2016-11" db="EMBL/GenBank/DDBJ databases">
        <authorList>
            <person name="Varghese N."/>
            <person name="Submissions S."/>
        </authorList>
    </citation>
    <scope>NUCLEOTIDE SEQUENCE [LARGE SCALE GENOMIC DNA]</scope>
    <source>
        <strain evidence="14">DSM 12395</strain>
    </source>
</reference>